<gene>
    <name evidence="1" type="ORF">METZ01_LOCUS187308</name>
</gene>
<reference evidence="1" key="1">
    <citation type="submission" date="2018-05" db="EMBL/GenBank/DDBJ databases">
        <authorList>
            <person name="Lanie J.A."/>
            <person name="Ng W.-L."/>
            <person name="Kazmierczak K.M."/>
            <person name="Andrzejewski T.M."/>
            <person name="Davidsen T.M."/>
            <person name="Wayne K.J."/>
            <person name="Tettelin H."/>
            <person name="Glass J.I."/>
            <person name="Rusch D."/>
            <person name="Podicherti R."/>
            <person name="Tsui H.-C.T."/>
            <person name="Winkler M.E."/>
        </authorList>
    </citation>
    <scope>NUCLEOTIDE SEQUENCE</scope>
</reference>
<sequence length="58" mass="6910">MKIIINNKPEIKQEIIKIYFLLLFESKCPPMKDPKPPIMMINEDIIEVKKSMSFIFCH</sequence>
<proteinExistence type="predicted"/>
<name>A0A382D8U1_9ZZZZ</name>
<evidence type="ECO:0000313" key="1">
    <source>
        <dbReference type="EMBL" id="SVB34454.1"/>
    </source>
</evidence>
<dbReference type="AlphaFoldDB" id="A0A382D8U1"/>
<dbReference type="EMBL" id="UINC01038041">
    <property type="protein sequence ID" value="SVB34454.1"/>
    <property type="molecule type" value="Genomic_DNA"/>
</dbReference>
<accession>A0A382D8U1</accession>
<organism evidence="1">
    <name type="scientific">marine metagenome</name>
    <dbReference type="NCBI Taxonomy" id="408172"/>
    <lineage>
        <taxon>unclassified sequences</taxon>
        <taxon>metagenomes</taxon>
        <taxon>ecological metagenomes</taxon>
    </lineage>
</organism>
<protein>
    <submittedName>
        <fullName evidence="1">Uncharacterized protein</fullName>
    </submittedName>
</protein>